<dbReference type="Pfam" id="PF13432">
    <property type="entry name" value="TPR_16"/>
    <property type="match status" value="2"/>
</dbReference>
<keyword evidence="5" id="KW-1185">Reference proteome</keyword>
<evidence type="ECO:0000313" key="5">
    <source>
        <dbReference type="Proteomes" id="UP000246099"/>
    </source>
</evidence>
<organism evidence="4 5">
    <name type="scientific">Chitinophaga alhagiae</name>
    <dbReference type="NCBI Taxonomy" id="2203219"/>
    <lineage>
        <taxon>Bacteria</taxon>
        <taxon>Pseudomonadati</taxon>
        <taxon>Bacteroidota</taxon>
        <taxon>Chitinophagia</taxon>
        <taxon>Chitinophagales</taxon>
        <taxon>Chitinophagaceae</taxon>
        <taxon>Chitinophaga</taxon>
    </lineage>
</organism>
<keyword evidence="1" id="KW-0677">Repeat</keyword>
<evidence type="ECO:0000256" key="2">
    <source>
        <dbReference type="ARBA" id="ARBA00022803"/>
    </source>
</evidence>
<evidence type="ECO:0000256" key="1">
    <source>
        <dbReference type="ARBA" id="ARBA00022737"/>
    </source>
</evidence>
<protein>
    <recommendedName>
        <fullName evidence="6">Outer membrane lipoprotein BamD-like domain-containing protein</fullName>
    </recommendedName>
</protein>
<dbReference type="InterPro" id="IPR051012">
    <property type="entry name" value="CellSynth/LPSAsmb/PSIAsmb"/>
</dbReference>
<dbReference type="SMART" id="SM00028">
    <property type="entry name" value="TPR"/>
    <property type="match status" value="12"/>
</dbReference>
<evidence type="ECO:0008006" key="6">
    <source>
        <dbReference type="Google" id="ProtNLM"/>
    </source>
</evidence>
<sequence>MPDSLAFEIIPVLRRFRKNITVITINSMKLFTRKNFPLPPLRVLFLVAGITGATAAAGQQTRIYTEPDKTFKEAQQLFREGKYAVSMQLFKQTIDGISYFKETNRSLVNTDAHYYYAMCALKLQNEDAEKKALDFLKYFNNSAREQMVSFQLARFYFHRNKLTEAIPYYEKASIDNLSNEDIADAKFEQAYCYFNVKDFQKAQPLFASIKEIQNKYYIPANYYFGFISYYNKQYAAALNSFQRVQNEPKYSTVVPYYIAEIYYFQGKQDQLISYAEPLIRKGNMYYEGELKKLVGQAYFEKKDYPKALPYLEEFNENAEEVRKEDVYQLSYTYYQTANLEKAITGFKQLSSEKDSLGQNSMYLLGDCYLRTGQKANARNAFAYSARNSSNARQQEISRFNYGKLSFELGYQDAAIAELTNFINKYPRSEYNKEAREILVQLFANTNNYKEALAIMDMLQEKSPAVLKAYQKIAYGRATQLVNDQQLAEADRLLDVSLSHPYDPQLVQLAQFWKGEIALRQGNADKAITSLQAYFNTGATPVSGEANPQNAAYNMGYSLLKKEQYASALPYFENAQKASGPNAGRIATDALLRTADCHYMLRDFPKATSLYDQVINANQPGADYALYQKSIILGIQGKHTEKLNLLRQLGSQFPTSGFNNEAEMEIADTYLSDERYNDAIPHLKSVLQKQPEGQAAPRALLKLGLAYFNTNQHNTALQYFREVVEKFPNSNEATQALQNVRNIYVDQGKTDDYLALLKASGKSVSASAEDSITYAAAETRFSNGDYAGAIAAFTSYLQKYPSGQFALQASFYKAECLYNNKDYAAALPAYEFVLTRGNSPFAERAALQAAYLNYYQVKDYAKAKEYYEQLNTLATTKDNTLTATRGLLRSNYQLKNWEAVGPLAEQLLSAANISTDDQIIGHFYLGKAQQEKQAYDEAISEFKIVTGLTKSEIGAEARYNVAKCYLDKNDLAAAEKAGFDVIKNTSSYELWTAKAYILLGDVYFRQKDYFNAKATFQSIAENCPIPELKAEAKEKLAKAEAEEKAGSKIKQP</sequence>
<reference evidence="4 5" key="1">
    <citation type="submission" date="2018-05" db="EMBL/GenBank/DDBJ databases">
        <title>Chitinophaga sp. nov., isolated from rhizosphere soil of Alhagi.</title>
        <authorList>
            <person name="Liu Y."/>
        </authorList>
    </citation>
    <scope>NUCLEOTIDE SEQUENCE [LARGE SCALE GENOMIC DNA]</scope>
    <source>
        <strain evidence="4 5">T22</strain>
    </source>
</reference>
<accession>A0ABN5LQ00</accession>
<proteinExistence type="predicted"/>
<dbReference type="Pfam" id="PF13174">
    <property type="entry name" value="TPR_6"/>
    <property type="match status" value="3"/>
</dbReference>
<dbReference type="InterPro" id="IPR011990">
    <property type="entry name" value="TPR-like_helical_dom_sf"/>
</dbReference>
<dbReference type="PROSITE" id="PS50005">
    <property type="entry name" value="TPR"/>
    <property type="match status" value="1"/>
</dbReference>
<keyword evidence="2 3" id="KW-0802">TPR repeat</keyword>
<evidence type="ECO:0000313" key="4">
    <source>
        <dbReference type="EMBL" id="AWO00248.1"/>
    </source>
</evidence>
<gene>
    <name evidence="4" type="ORF">DLD77_00265</name>
</gene>
<dbReference type="SUPFAM" id="SSF48452">
    <property type="entry name" value="TPR-like"/>
    <property type="match status" value="7"/>
</dbReference>
<dbReference type="PANTHER" id="PTHR45586:SF1">
    <property type="entry name" value="LIPOPOLYSACCHARIDE ASSEMBLY PROTEIN B"/>
    <property type="match status" value="1"/>
</dbReference>
<name>A0ABN5LQ00_9BACT</name>
<dbReference type="Gene3D" id="1.25.40.10">
    <property type="entry name" value="Tetratricopeptide repeat domain"/>
    <property type="match status" value="6"/>
</dbReference>
<dbReference type="EMBL" id="CP029600">
    <property type="protein sequence ID" value="AWO00248.1"/>
    <property type="molecule type" value="Genomic_DNA"/>
</dbReference>
<feature type="repeat" description="TPR" evidence="3">
    <location>
        <begin position="696"/>
        <end position="729"/>
    </location>
</feature>
<dbReference type="Proteomes" id="UP000246099">
    <property type="component" value="Chromosome"/>
</dbReference>
<evidence type="ECO:0000256" key="3">
    <source>
        <dbReference type="PROSITE-ProRule" id="PRU00339"/>
    </source>
</evidence>
<dbReference type="PANTHER" id="PTHR45586">
    <property type="entry name" value="TPR REPEAT-CONTAINING PROTEIN PA4667"/>
    <property type="match status" value="1"/>
</dbReference>
<dbReference type="InterPro" id="IPR019734">
    <property type="entry name" value="TPR_rpt"/>
</dbReference>